<dbReference type="Gene3D" id="3.60.21.10">
    <property type="match status" value="1"/>
</dbReference>
<gene>
    <name evidence="3" type="ORF">B4O97_08270</name>
</gene>
<evidence type="ECO:0000256" key="1">
    <source>
        <dbReference type="ARBA" id="ARBA00008950"/>
    </source>
</evidence>
<dbReference type="Proteomes" id="UP000192343">
    <property type="component" value="Unassembled WGS sequence"/>
</dbReference>
<dbReference type="EMBL" id="MWQY01000008">
    <property type="protein sequence ID" value="ORC35630.1"/>
    <property type="molecule type" value="Genomic_DNA"/>
</dbReference>
<name>A0A1Y1RYH4_9SPIO</name>
<dbReference type="STRING" id="1963862.B4O97_08270"/>
<protein>
    <recommendedName>
        <fullName evidence="2">Calcineurin-like phosphoesterase domain-containing protein</fullName>
    </recommendedName>
</protein>
<dbReference type="InterPro" id="IPR011152">
    <property type="entry name" value="Pesterase_MJ0912"/>
</dbReference>
<comment type="caution">
    <text evidence="3">The sequence shown here is derived from an EMBL/GenBank/DDBJ whole genome shotgun (WGS) entry which is preliminary data.</text>
</comment>
<feature type="domain" description="Calcineurin-like phosphoesterase" evidence="2">
    <location>
        <begin position="1"/>
        <end position="206"/>
    </location>
</feature>
<evidence type="ECO:0000313" key="3">
    <source>
        <dbReference type="EMBL" id="ORC35630.1"/>
    </source>
</evidence>
<dbReference type="SUPFAM" id="SSF56300">
    <property type="entry name" value="Metallo-dependent phosphatases"/>
    <property type="match status" value="1"/>
</dbReference>
<dbReference type="PANTHER" id="PTHR42850">
    <property type="entry name" value="METALLOPHOSPHOESTERASE"/>
    <property type="match status" value="1"/>
</dbReference>
<dbReference type="GO" id="GO:0016791">
    <property type="term" value="F:phosphatase activity"/>
    <property type="evidence" value="ECO:0007669"/>
    <property type="project" value="TreeGrafter"/>
</dbReference>
<dbReference type="AlphaFoldDB" id="A0A1Y1RYH4"/>
<proteinExistence type="inferred from homology"/>
<keyword evidence="4" id="KW-1185">Reference proteome</keyword>
<dbReference type="InterPro" id="IPR024654">
    <property type="entry name" value="Calcineurin-like_PHP_lpxH"/>
</dbReference>
<dbReference type="PIRSF" id="PIRSF000883">
    <property type="entry name" value="Pesterase_MJ0912"/>
    <property type="match status" value="1"/>
</dbReference>
<dbReference type="PANTHER" id="PTHR42850:SF2">
    <property type="entry name" value="BLL5683 PROTEIN"/>
    <property type="match status" value="1"/>
</dbReference>
<dbReference type="Pfam" id="PF12850">
    <property type="entry name" value="Metallophos_2"/>
    <property type="match status" value="1"/>
</dbReference>
<dbReference type="GO" id="GO:0005737">
    <property type="term" value="C:cytoplasm"/>
    <property type="evidence" value="ECO:0007669"/>
    <property type="project" value="TreeGrafter"/>
</dbReference>
<dbReference type="RefSeq" id="WP_083049920.1">
    <property type="nucleotide sequence ID" value="NZ_MWQY01000008.1"/>
</dbReference>
<evidence type="ECO:0000259" key="2">
    <source>
        <dbReference type="Pfam" id="PF12850"/>
    </source>
</evidence>
<comment type="similarity">
    <text evidence="1">Belongs to the metallophosphoesterase superfamily. YfcE family.</text>
</comment>
<reference evidence="3 4" key="1">
    <citation type="submission" date="2017-03" db="EMBL/GenBank/DDBJ databases">
        <title>Draft Genome sequence of Marispirochaeta sp. strain JC444.</title>
        <authorList>
            <person name="Shivani Y."/>
            <person name="Subhash Y."/>
            <person name="Sasikala C."/>
            <person name="Ramana C."/>
        </authorList>
    </citation>
    <scope>NUCLEOTIDE SEQUENCE [LARGE SCALE GENOMIC DNA]</scope>
    <source>
        <strain evidence="3 4">JC444</strain>
    </source>
</reference>
<dbReference type="InterPro" id="IPR050126">
    <property type="entry name" value="Ap4A_hydrolase"/>
</dbReference>
<dbReference type="InterPro" id="IPR029052">
    <property type="entry name" value="Metallo-depent_PP-like"/>
</dbReference>
<dbReference type="OrthoDB" id="9800565at2"/>
<sequence length="242" mass="27494">MRYLVISDIHANLPALKAVLGDAAGDWDRILCLGDIVGYGPFPNECAEELSRLPVTAVPGNHDWASIGRFDLDYFNIHARAALIWTREQLNSGSREYLSRLKPLVQEDTFTLFHGALTDPITHYILDSLDAEENFSLLKTPLGLFGHSHLRFYFSRGPDGQVVRHSLRERNDLDLLHRQSLLNPGSTGQPREGDPRAAYGILDTDKGLWFLRRVEYDIPAVQKRMRECNLPDYLVRRLGEGR</sequence>
<accession>A0A1Y1RYH4</accession>
<organism evidence="3 4">
    <name type="scientific">Marispirochaeta aestuarii</name>
    <dbReference type="NCBI Taxonomy" id="1963862"/>
    <lineage>
        <taxon>Bacteria</taxon>
        <taxon>Pseudomonadati</taxon>
        <taxon>Spirochaetota</taxon>
        <taxon>Spirochaetia</taxon>
        <taxon>Spirochaetales</taxon>
        <taxon>Spirochaetaceae</taxon>
        <taxon>Marispirochaeta</taxon>
    </lineage>
</organism>
<evidence type="ECO:0000313" key="4">
    <source>
        <dbReference type="Proteomes" id="UP000192343"/>
    </source>
</evidence>